<keyword evidence="4 6" id="KW-0949">S-adenosyl-L-methionine</keyword>
<dbReference type="AlphaFoldDB" id="A0AAW1TTU3"/>
<dbReference type="Proteomes" id="UP001431783">
    <property type="component" value="Unassembled WGS sequence"/>
</dbReference>
<protein>
    <recommendedName>
        <fullName evidence="5">U6 small nuclear RNA (adenine-(43)-N(6))-methyltransferase</fullName>
        <ecNumber evidence="5">2.1.1.-</ecNumber>
    </recommendedName>
</protein>
<evidence type="ECO:0000313" key="8">
    <source>
        <dbReference type="EMBL" id="KAK9871833.1"/>
    </source>
</evidence>
<dbReference type="GO" id="GO:0005634">
    <property type="term" value="C:nucleus"/>
    <property type="evidence" value="ECO:0007669"/>
    <property type="project" value="TreeGrafter"/>
</dbReference>
<evidence type="ECO:0000256" key="3">
    <source>
        <dbReference type="ARBA" id="ARBA00022679"/>
    </source>
</evidence>
<keyword evidence="3 5" id="KW-0808">Transferase</keyword>
<reference evidence="8 9" key="1">
    <citation type="submission" date="2023-03" db="EMBL/GenBank/DDBJ databases">
        <title>Genome insight into feeding habits of ladybird beetles.</title>
        <authorList>
            <person name="Li H.-S."/>
            <person name="Huang Y.-H."/>
            <person name="Pang H."/>
        </authorList>
    </citation>
    <scope>NUCLEOTIDE SEQUENCE [LARGE SCALE GENOMIC DNA]</scope>
    <source>
        <strain evidence="8">SYSU_2023b</strain>
        <tissue evidence="8">Whole body</tissue>
    </source>
</reference>
<feature type="binding site" evidence="6">
    <location>
        <position position="131"/>
    </location>
    <ligand>
        <name>S-adenosyl-L-methionine</name>
        <dbReference type="ChEBI" id="CHEBI:59789"/>
    </ligand>
</feature>
<proteinExistence type="inferred from homology"/>
<dbReference type="InterPro" id="IPR010286">
    <property type="entry name" value="METTL16/RlmF"/>
</dbReference>
<evidence type="ECO:0000256" key="6">
    <source>
        <dbReference type="PIRSR" id="PIRSR037350-1"/>
    </source>
</evidence>
<dbReference type="CDD" id="cd02440">
    <property type="entry name" value="AdoMet_MTases"/>
    <property type="match status" value="1"/>
</dbReference>
<dbReference type="PIRSF" id="PIRSF037350">
    <property type="entry name" value="Mtase_ZK1128_prd"/>
    <property type="match status" value="1"/>
</dbReference>
<evidence type="ECO:0000256" key="4">
    <source>
        <dbReference type="ARBA" id="ARBA00022691"/>
    </source>
</evidence>
<sequence>MSMNKYMHPRNIYIKPPNFKELAILYPEFRKYLQQDIAGKVTLDFKDVNAIRALSRVLLLKDFDLNVEIPLNKLIPTIPLRLNYLLWIEDLLNIERINLDKVYGIDIGTGASCVYPLMAAKKFNWNMVGTEIDKDSLECAKKNISNNFLNEKVMVYESTKNTLLKEVVQNMNLEFHFCMCNPPFFSSTQELHPFFKSRKSTRPHPKNAFCASIGEVVVNGGEIQFISNLINESAELKNKVKIFTTMIGHKSSLVPLKALLRKLEVCSFKQTEFCQGHTTRWGLAWTFLDIDLRSIPAISKVRKKPPLNFVVPNSDKYMYTVDEVNAQILKIIEDLKLQVKEQKKNKGNIIYEITASSNTWSKQRRRKREQLKQLREEEKVSEKNCDLISMSPHGNHNELFDTSEKLAEIDLSSASNTPKRENEDEDEYYDKKRFKTTNNLENNYIAEFCLVIRKRNLK</sequence>
<dbReference type="EMBL" id="JARQZJ010000007">
    <property type="protein sequence ID" value="KAK9871833.1"/>
    <property type="molecule type" value="Genomic_DNA"/>
</dbReference>
<gene>
    <name evidence="8" type="ORF">WA026_014290</name>
</gene>
<feature type="coiled-coil region" evidence="7">
    <location>
        <begin position="325"/>
        <end position="384"/>
    </location>
</feature>
<dbReference type="Gene3D" id="3.40.50.150">
    <property type="entry name" value="Vaccinia Virus protein VP39"/>
    <property type="match status" value="1"/>
</dbReference>
<dbReference type="PANTHER" id="PTHR13393:SF0">
    <property type="entry name" value="RNA N6-ADENOSINE-METHYLTRANSFERASE METTL16"/>
    <property type="match status" value="1"/>
</dbReference>
<dbReference type="Pfam" id="PF05971">
    <property type="entry name" value="Methyltransf_10"/>
    <property type="match status" value="1"/>
</dbReference>
<dbReference type="EC" id="2.1.1.-" evidence="5"/>
<comment type="similarity">
    <text evidence="1 5">Belongs to the methyltransferase superfamily. METTL16/RlmF family.</text>
</comment>
<accession>A0AAW1TTU3</accession>
<evidence type="ECO:0000256" key="2">
    <source>
        <dbReference type="ARBA" id="ARBA00022603"/>
    </source>
</evidence>
<keyword evidence="2 5" id="KW-0489">Methyltransferase</keyword>
<name>A0AAW1TTU3_9CUCU</name>
<dbReference type="SUPFAM" id="SSF53335">
    <property type="entry name" value="S-adenosyl-L-methionine-dependent methyltransferases"/>
    <property type="match status" value="1"/>
</dbReference>
<evidence type="ECO:0000256" key="1">
    <source>
        <dbReference type="ARBA" id="ARBA00005878"/>
    </source>
</evidence>
<keyword evidence="7" id="KW-0175">Coiled coil</keyword>
<dbReference type="InterPro" id="IPR017182">
    <property type="entry name" value="METTL16/PsiM"/>
</dbReference>
<evidence type="ECO:0000313" key="9">
    <source>
        <dbReference type="Proteomes" id="UP001431783"/>
    </source>
</evidence>
<comment type="caution">
    <text evidence="8">The sequence shown here is derived from an EMBL/GenBank/DDBJ whole genome shotgun (WGS) entry which is preliminary data.</text>
</comment>
<dbReference type="InterPro" id="IPR029063">
    <property type="entry name" value="SAM-dependent_MTases_sf"/>
</dbReference>
<organism evidence="8 9">
    <name type="scientific">Henosepilachna vigintioctopunctata</name>
    <dbReference type="NCBI Taxonomy" id="420089"/>
    <lineage>
        <taxon>Eukaryota</taxon>
        <taxon>Metazoa</taxon>
        <taxon>Ecdysozoa</taxon>
        <taxon>Arthropoda</taxon>
        <taxon>Hexapoda</taxon>
        <taxon>Insecta</taxon>
        <taxon>Pterygota</taxon>
        <taxon>Neoptera</taxon>
        <taxon>Endopterygota</taxon>
        <taxon>Coleoptera</taxon>
        <taxon>Polyphaga</taxon>
        <taxon>Cucujiformia</taxon>
        <taxon>Coccinelloidea</taxon>
        <taxon>Coccinellidae</taxon>
        <taxon>Epilachninae</taxon>
        <taxon>Epilachnini</taxon>
        <taxon>Henosepilachna</taxon>
    </lineage>
</organism>
<dbReference type="GO" id="GO:0008168">
    <property type="term" value="F:methyltransferase activity"/>
    <property type="evidence" value="ECO:0007669"/>
    <property type="project" value="UniProtKB-UniRule"/>
</dbReference>
<feature type="binding site" evidence="6">
    <location>
        <position position="181"/>
    </location>
    <ligand>
        <name>S-adenosyl-L-methionine</name>
        <dbReference type="ChEBI" id="CHEBI:59789"/>
    </ligand>
</feature>
<dbReference type="PANTHER" id="PTHR13393">
    <property type="entry name" value="SAM-DEPENDENT METHYLTRANSFERASE"/>
    <property type="match status" value="1"/>
</dbReference>
<feature type="binding site" evidence="6">
    <location>
        <position position="108"/>
    </location>
    <ligand>
        <name>S-adenosyl-L-methionine</name>
        <dbReference type="ChEBI" id="CHEBI:59789"/>
    </ligand>
</feature>
<keyword evidence="9" id="KW-1185">Reference proteome</keyword>
<feature type="binding site" evidence="6">
    <location>
        <position position="81"/>
    </location>
    <ligand>
        <name>S-adenosyl-L-methionine</name>
        <dbReference type="ChEBI" id="CHEBI:59789"/>
    </ligand>
</feature>
<evidence type="ECO:0000256" key="7">
    <source>
        <dbReference type="SAM" id="Coils"/>
    </source>
</evidence>
<dbReference type="GO" id="GO:0070475">
    <property type="term" value="P:rRNA base methylation"/>
    <property type="evidence" value="ECO:0007669"/>
    <property type="project" value="TreeGrafter"/>
</dbReference>
<evidence type="ECO:0000256" key="5">
    <source>
        <dbReference type="PIRNR" id="PIRNR037350"/>
    </source>
</evidence>